<feature type="coiled-coil region" evidence="12">
    <location>
        <begin position="626"/>
        <end position="702"/>
    </location>
</feature>
<name>A0A1S2YZB7_CICAR</name>
<dbReference type="InterPro" id="IPR027417">
    <property type="entry name" value="P-loop_NTPase"/>
</dbReference>
<dbReference type="Gene3D" id="1.25.40.530">
    <property type="entry name" value="MyTH4 domain"/>
    <property type="match status" value="1"/>
</dbReference>
<evidence type="ECO:0000256" key="4">
    <source>
        <dbReference type="ARBA" id="ARBA00022741"/>
    </source>
</evidence>
<dbReference type="FunFam" id="2.30.29.30:FF:000131">
    <property type="entry name" value="Kinesin-like calmodulin-binding protein (ZWICHEL)"/>
    <property type="match status" value="1"/>
</dbReference>
<evidence type="ECO:0000313" key="18">
    <source>
        <dbReference type="RefSeq" id="XP_004512302.1"/>
    </source>
</evidence>
<dbReference type="SMART" id="SM00129">
    <property type="entry name" value="KISc"/>
    <property type="match status" value="1"/>
</dbReference>
<feature type="domain" description="MyTH4" evidence="16">
    <location>
        <begin position="124"/>
        <end position="283"/>
    </location>
</feature>
<evidence type="ECO:0000256" key="13">
    <source>
        <dbReference type="SAM" id="MobiDB-lite"/>
    </source>
</evidence>
<dbReference type="CDD" id="cd14473">
    <property type="entry name" value="FERM_B-lobe"/>
    <property type="match status" value="1"/>
</dbReference>
<keyword evidence="4 11" id="KW-0547">Nucleotide-binding</keyword>
<gene>
    <name evidence="18" type="primary">LOC101509692</name>
</gene>
<proteinExistence type="inferred from homology"/>
<dbReference type="PROSITE" id="PS50067">
    <property type="entry name" value="KINESIN_MOTOR_2"/>
    <property type="match status" value="1"/>
</dbReference>
<dbReference type="InterPro" id="IPR001752">
    <property type="entry name" value="Kinesin_motor_dom"/>
</dbReference>
<dbReference type="InterPro" id="IPR019748">
    <property type="entry name" value="FERM_central"/>
</dbReference>
<reference evidence="17" key="1">
    <citation type="journal article" date="2013" name="Nat. Biotechnol.">
        <title>Draft genome sequence of chickpea (Cicer arietinum) provides a resource for trait improvement.</title>
        <authorList>
            <person name="Varshney R.K."/>
            <person name="Song C."/>
            <person name="Saxena R.K."/>
            <person name="Azam S."/>
            <person name="Yu S."/>
            <person name="Sharpe A.G."/>
            <person name="Cannon S."/>
            <person name="Baek J."/>
            <person name="Rosen B.D."/>
            <person name="Tar'an B."/>
            <person name="Millan T."/>
            <person name="Zhang X."/>
            <person name="Ramsay L.D."/>
            <person name="Iwata A."/>
            <person name="Wang Y."/>
            <person name="Nelson W."/>
            <person name="Farmer A.D."/>
            <person name="Gaur P.M."/>
            <person name="Soderlund C."/>
            <person name="Penmetsa R.V."/>
            <person name="Xu C."/>
            <person name="Bharti A.K."/>
            <person name="He W."/>
            <person name="Winter P."/>
            <person name="Zhao S."/>
            <person name="Hane J.K."/>
            <person name="Carrasquilla-Garcia N."/>
            <person name="Condie J.A."/>
            <person name="Upadhyaya H.D."/>
            <person name="Luo M.C."/>
            <person name="Thudi M."/>
            <person name="Gowda C.L."/>
            <person name="Singh N.P."/>
            <person name="Lichtenzveig J."/>
            <person name="Gali K.K."/>
            <person name="Rubio J."/>
            <person name="Nadarajan N."/>
            <person name="Dolezel J."/>
            <person name="Bansal K.C."/>
            <person name="Xu X."/>
            <person name="Edwards D."/>
            <person name="Zhang G."/>
            <person name="Kahl G."/>
            <person name="Gil J."/>
            <person name="Singh K.B."/>
            <person name="Datta S.K."/>
            <person name="Jackson S.A."/>
            <person name="Wang J."/>
            <person name="Cook D.R."/>
        </authorList>
    </citation>
    <scope>NUCLEOTIDE SEQUENCE [LARGE SCALE GENOMIC DNA]</scope>
    <source>
        <strain evidence="17">cv. CDC Frontier</strain>
    </source>
</reference>
<accession>A0A1S2YZB7</accession>
<dbReference type="SMART" id="SM00139">
    <property type="entry name" value="MyTH4"/>
    <property type="match status" value="1"/>
</dbReference>
<evidence type="ECO:0000256" key="1">
    <source>
        <dbReference type="ARBA" id="ARBA00004245"/>
    </source>
</evidence>
<dbReference type="KEGG" id="cam:101509692"/>
<protein>
    <recommendedName>
        <fullName evidence="10">Kinesin-like calmodulin-binding protein</fullName>
    </recommendedName>
</protein>
<dbReference type="Pfam" id="PF02174">
    <property type="entry name" value="IRS"/>
    <property type="match status" value="1"/>
</dbReference>
<dbReference type="Gene3D" id="3.10.20.90">
    <property type="entry name" value="Phosphatidylinositol 3-kinase Catalytic Subunit, Chain A, domain 1"/>
    <property type="match status" value="1"/>
</dbReference>
<evidence type="ECO:0000256" key="2">
    <source>
        <dbReference type="ARBA" id="ARBA00010899"/>
    </source>
</evidence>
<reference evidence="18" key="2">
    <citation type="submission" date="2025-08" db="UniProtKB">
        <authorList>
            <consortium name="RefSeq"/>
        </authorList>
    </citation>
    <scope>IDENTIFICATION</scope>
    <source>
        <tissue evidence="18">Etiolated seedlings</tissue>
    </source>
</reference>
<dbReference type="Proteomes" id="UP000087171">
    <property type="component" value="Chromosome Ca8"/>
</dbReference>
<evidence type="ECO:0000256" key="6">
    <source>
        <dbReference type="ARBA" id="ARBA00022860"/>
    </source>
</evidence>
<dbReference type="PANTHER" id="PTHR47972">
    <property type="entry name" value="KINESIN-LIKE PROTEIN KLP-3"/>
    <property type="match status" value="1"/>
</dbReference>
<dbReference type="SUPFAM" id="SSF52540">
    <property type="entry name" value="P-loop containing nucleoside triphosphate hydrolases"/>
    <property type="match status" value="1"/>
</dbReference>
<dbReference type="InterPro" id="IPR000857">
    <property type="entry name" value="MyTH4_dom"/>
</dbReference>
<dbReference type="InterPro" id="IPR027640">
    <property type="entry name" value="Kinesin-like_fam"/>
</dbReference>
<dbReference type="InterPro" id="IPR019821">
    <property type="entry name" value="Kinesin_motor_CS"/>
</dbReference>
<feature type="region of interest" description="Disordered" evidence="13">
    <location>
        <begin position="1246"/>
        <end position="1276"/>
    </location>
</feature>
<dbReference type="InterPro" id="IPR014352">
    <property type="entry name" value="FERM/acyl-CoA-bd_prot_sf"/>
</dbReference>
<keyword evidence="5 11" id="KW-0067">ATP-binding</keyword>
<dbReference type="PROSITE" id="PS51016">
    <property type="entry name" value="MYTH4"/>
    <property type="match status" value="1"/>
</dbReference>
<dbReference type="InterPro" id="IPR019749">
    <property type="entry name" value="Band_41_domain"/>
</dbReference>
<dbReference type="PROSITE" id="PS00411">
    <property type="entry name" value="KINESIN_MOTOR_1"/>
    <property type="match status" value="1"/>
</dbReference>
<dbReference type="FunFam" id="3.10.20.90:FF:000090">
    <property type="entry name" value="Kinesin-like calmodulin-binding protein (ZWICHEL)"/>
    <property type="match status" value="1"/>
</dbReference>
<evidence type="ECO:0000256" key="10">
    <source>
        <dbReference type="ARBA" id="ARBA00075899"/>
    </source>
</evidence>
<dbReference type="Gene3D" id="2.30.29.30">
    <property type="entry name" value="Pleckstrin-homology domain (PH domain)/Phosphotyrosine-binding domain (PTB)"/>
    <property type="match status" value="1"/>
</dbReference>
<dbReference type="InterPro" id="IPR011254">
    <property type="entry name" value="Prismane-like_sf"/>
</dbReference>
<dbReference type="Pfam" id="PF00225">
    <property type="entry name" value="Kinesin"/>
    <property type="match status" value="1"/>
</dbReference>
<keyword evidence="3" id="KW-0963">Cytoplasm</keyword>
<feature type="compositionally biased region" description="Polar residues" evidence="13">
    <location>
        <begin position="14"/>
        <end position="31"/>
    </location>
</feature>
<evidence type="ECO:0000259" key="16">
    <source>
        <dbReference type="PROSITE" id="PS51016"/>
    </source>
</evidence>
<feature type="compositionally biased region" description="Basic and acidic residues" evidence="13">
    <location>
        <begin position="1258"/>
        <end position="1276"/>
    </location>
</feature>
<evidence type="ECO:0000259" key="15">
    <source>
        <dbReference type="PROSITE" id="PS50067"/>
    </source>
</evidence>
<evidence type="ECO:0000256" key="8">
    <source>
        <dbReference type="ARBA" id="ARBA00023175"/>
    </source>
</evidence>
<dbReference type="SUPFAM" id="SSF50729">
    <property type="entry name" value="PH domain-like"/>
    <property type="match status" value="1"/>
</dbReference>
<keyword evidence="17" id="KW-1185">Reference proteome</keyword>
<dbReference type="SUPFAM" id="SSF56821">
    <property type="entry name" value="Prismane protein-like"/>
    <property type="match status" value="1"/>
</dbReference>
<feature type="domain" description="Kinesin motor" evidence="15">
    <location>
        <begin position="898"/>
        <end position="1219"/>
    </location>
</feature>
<dbReference type="CDD" id="cd01366">
    <property type="entry name" value="KISc_C_terminal"/>
    <property type="match status" value="1"/>
</dbReference>
<keyword evidence="6" id="KW-0112">Calmodulin-binding</keyword>
<dbReference type="Pfam" id="PF00373">
    <property type="entry name" value="FERM_M"/>
    <property type="match status" value="1"/>
</dbReference>
<dbReference type="GO" id="GO:0005856">
    <property type="term" value="C:cytoskeleton"/>
    <property type="evidence" value="ECO:0007669"/>
    <property type="project" value="UniProtKB-SubCell"/>
</dbReference>
<dbReference type="InterPro" id="IPR011993">
    <property type="entry name" value="PH-like_dom_sf"/>
</dbReference>
<dbReference type="OrthoDB" id="3176171at2759"/>
<evidence type="ECO:0000256" key="11">
    <source>
        <dbReference type="PROSITE-ProRule" id="PRU00283"/>
    </source>
</evidence>
<dbReference type="Pfam" id="PF00784">
    <property type="entry name" value="MyTH4"/>
    <property type="match status" value="1"/>
</dbReference>
<dbReference type="FunFam" id="1.25.40.530:FF:000005">
    <property type="entry name" value="Kinesin-like calmodulin-binding protein (ZWICHEL)"/>
    <property type="match status" value="1"/>
</dbReference>
<dbReference type="GO" id="GO:0005524">
    <property type="term" value="F:ATP binding"/>
    <property type="evidence" value="ECO:0007669"/>
    <property type="project" value="UniProtKB-UniRule"/>
</dbReference>
<dbReference type="FunFam" id="1.20.80.10:FF:000018">
    <property type="entry name" value="Kinesin-like calmodulin binding protein"/>
    <property type="match status" value="1"/>
</dbReference>
<keyword evidence="7 12" id="KW-0175">Coiled coil</keyword>
<dbReference type="PANTHER" id="PTHR47972:SF16">
    <property type="entry name" value="KINESIN-LIKE PROTEIN"/>
    <property type="match status" value="1"/>
</dbReference>
<dbReference type="SUPFAM" id="SSF47031">
    <property type="entry name" value="Second domain of FERM"/>
    <property type="match status" value="1"/>
</dbReference>
<dbReference type="PaxDb" id="3827-XP_004512302.1"/>
<feature type="domain" description="FERM" evidence="14">
    <location>
        <begin position="288"/>
        <end position="602"/>
    </location>
</feature>
<evidence type="ECO:0000256" key="5">
    <source>
        <dbReference type="ARBA" id="ARBA00022840"/>
    </source>
</evidence>
<dbReference type="FunFam" id="3.40.850.10:FF:000041">
    <property type="entry name" value="Kinesin-like calmodulin-binding protein"/>
    <property type="match status" value="1"/>
</dbReference>
<dbReference type="GeneID" id="101509692"/>
<dbReference type="eggNOG" id="KOG4229">
    <property type="taxonomic scope" value="Eukaryota"/>
</dbReference>
<evidence type="ECO:0000256" key="3">
    <source>
        <dbReference type="ARBA" id="ARBA00022490"/>
    </source>
</evidence>
<evidence type="ECO:0000313" key="17">
    <source>
        <dbReference type="Proteomes" id="UP000087171"/>
    </source>
</evidence>
<evidence type="ECO:0000259" key="14">
    <source>
        <dbReference type="PROSITE" id="PS50057"/>
    </source>
</evidence>
<dbReference type="InterPro" id="IPR002404">
    <property type="entry name" value="IRS_PTB"/>
</dbReference>
<feature type="region of interest" description="Disordered" evidence="13">
    <location>
        <begin position="1"/>
        <end position="57"/>
    </location>
</feature>
<dbReference type="PRINTS" id="PR00380">
    <property type="entry name" value="KINESINHEAVY"/>
</dbReference>
<dbReference type="STRING" id="3827.A0A1S2YZB7"/>
<dbReference type="AlphaFoldDB" id="A0A1S2YZB7"/>
<feature type="binding site" evidence="11">
    <location>
        <begin position="979"/>
        <end position="986"/>
    </location>
    <ligand>
        <name>ATP</name>
        <dbReference type="ChEBI" id="CHEBI:30616"/>
    </ligand>
</feature>
<dbReference type="eggNOG" id="KOG0239">
    <property type="taxonomic scope" value="Eukaryota"/>
</dbReference>
<dbReference type="Gene3D" id="1.20.80.10">
    <property type="match status" value="1"/>
</dbReference>
<sequence length="1276" mass="144796">MLANKMIIDMPPSGAQSVRTNRSSYGSSIGNEGTPLHSHATVSNGDDYDSDGSNFAPPTPTTLSMAIPAELAGAAPLIERFQVEGFLKLMKKQIQSAGKRGFFSKRSVGPQVREKLTIEDMLCFQKDPIPTSLLKLNGDLASRATKLFQLILKYMGVDSSDRGTPLSLEEQVNLVGKLYKQSLKRSELRDELFVQISKQTRNNPERECLIKAWELMYLCASCMPPSKDIGGYLSEYIHTVAHGVAVDSKIRGLALNTLNAMKHSIKAGPRHMIPVPSEIEALLIGKKLTTIVFFLDETFEEIMYDMSTTVADAIEELAGIIKLSTYSSFSLYEFHKVVTSSKSSESGNEEYIGLDENKHIGDLVAEFKAVKDRSKGEILHSKLVFKKKLFRESDEAVTDPMFLQLSYVQLQHDYILGNYPIGRDDASKLSALQILAEIGFIRRPESCAEWNSFLERFLPRQIAMTRARREWELDILSCYHSLEHVTKEEARQQFLHILRALPYGFSVFFNVRRIDDPIGLLPGRIILGINKRGVHFFRPIPKEYLHSAELRDIMQFGSSNTAVFFKMRVAGALHIFQFETKQGEEICVALQTHINDVMLRRYSKTRSSPTGSLDKDISSDFKPPNSELYEKRVQDLTKVVEDSQRNADQLLQKLHEKQKQEDELLQELEGLKESLETSTHSLAEVTNDRDRLRSLCDEKDNELQAKVIEKRSLDAKIAKLNNLVVERTTNKDPIIVNDQVLQKLEDDLKLCRDECMVAEETIKSLTNEKLILTQKLSELEKKNAEEINSLQRKLEQEHKALNTQVHDLERKLNVLKQELVVAESTLSMKDSELVVLKNNLKELEDLREMKEDIDRKNEQTTAILKMQGAQLAEMESLYKEEQVLRKRYFNTIEDMKGKIRVYCRLRPLSDKEIAEKEKDVLTFVDEFTVEHPWKDDKQKQHIYDRVFNCDITQQEVFEDTKYLVQSAVDGYNVCVFAYGQTGSGKTFTIYGSENNPGLTPRATAELFRILRRESNKFSFSLKAYMLELYQDTLVDLLLPKNAKRSKLEIKKDSKGMVAVENVTTVSISTMEELNNIIQRGSERRHTAGTQMNEESSRSHLILSVVIESTNLQSQSAARGKLSFVDLAGSERIKKSGSEGSQLKEAQSINKSLSALGDVISALSSGGQHIPYRNHKLTMLMSDSLGGNAKTLMFVNVSPIESSLDETHNSLMYASRVRSIVNDPSKNISSKEIARLKKLVTYWKEQAGKRGEDDDLEEIQNKRPTKEKNEGHGRFTL</sequence>
<dbReference type="InterPro" id="IPR038185">
    <property type="entry name" value="MyTH4_dom_sf"/>
</dbReference>
<feature type="coiled-coil region" evidence="12">
    <location>
        <begin position="741"/>
        <end position="863"/>
    </location>
</feature>
<evidence type="ECO:0000256" key="12">
    <source>
        <dbReference type="SAM" id="Coils"/>
    </source>
</evidence>
<keyword evidence="9" id="KW-0206">Cytoskeleton</keyword>
<dbReference type="Gene3D" id="6.10.250.760">
    <property type="match status" value="1"/>
</dbReference>
<comment type="similarity">
    <text evidence="2">Belongs to the TRAFAC class myosin-kinesin ATPase superfamily. Kinesin family. KIN-14 subfamily.</text>
</comment>
<dbReference type="InterPro" id="IPR035963">
    <property type="entry name" value="FERM_2"/>
</dbReference>
<evidence type="ECO:0000256" key="9">
    <source>
        <dbReference type="ARBA" id="ARBA00023212"/>
    </source>
</evidence>
<dbReference type="GO" id="GO:0007018">
    <property type="term" value="P:microtubule-based movement"/>
    <property type="evidence" value="ECO:0007669"/>
    <property type="project" value="InterPro"/>
</dbReference>
<dbReference type="RefSeq" id="XP_004512302.1">
    <property type="nucleotide sequence ID" value="XM_004512245.3"/>
</dbReference>
<dbReference type="CDD" id="cd13200">
    <property type="entry name" value="FERM_C_KCBP"/>
    <property type="match status" value="1"/>
</dbReference>
<dbReference type="Gene3D" id="3.40.850.10">
    <property type="entry name" value="Kinesin motor domain"/>
    <property type="match status" value="1"/>
</dbReference>
<dbReference type="PROSITE" id="PS50057">
    <property type="entry name" value="FERM_3"/>
    <property type="match status" value="1"/>
</dbReference>
<dbReference type="InterPro" id="IPR000299">
    <property type="entry name" value="FERM_domain"/>
</dbReference>
<dbReference type="GO" id="GO:0005516">
    <property type="term" value="F:calmodulin binding"/>
    <property type="evidence" value="ECO:0007669"/>
    <property type="project" value="UniProtKB-KW"/>
</dbReference>
<dbReference type="SMART" id="SM00295">
    <property type="entry name" value="B41"/>
    <property type="match status" value="1"/>
</dbReference>
<dbReference type="GO" id="GO:0008017">
    <property type="term" value="F:microtubule binding"/>
    <property type="evidence" value="ECO:0007669"/>
    <property type="project" value="InterPro"/>
</dbReference>
<dbReference type="InterPro" id="IPR036961">
    <property type="entry name" value="Kinesin_motor_dom_sf"/>
</dbReference>
<dbReference type="GO" id="GO:0016491">
    <property type="term" value="F:oxidoreductase activity"/>
    <property type="evidence" value="ECO:0007669"/>
    <property type="project" value="InterPro"/>
</dbReference>
<comment type="subcellular location">
    <subcellularLocation>
        <location evidence="1">Cytoplasm</location>
        <location evidence="1">Cytoskeleton</location>
    </subcellularLocation>
</comment>
<organism evidence="17 18">
    <name type="scientific">Cicer arietinum</name>
    <name type="common">Chickpea</name>
    <name type="synonym">Garbanzo</name>
    <dbReference type="NCBI Taxonomy" id="3827"/>
    <lineage>
        <taxon>Eukaryota</taxon>
        <taxon>Viridiplantae</taxon>
        <taxon>Streptophyta</taxon>
        <taxon>Embryophyta</taxon>
        <taxon>Tracheophyta</taxon>
        <taxon>Spermatophyta</taxon>
        <taxon>Magnoliopsida</taxon>
        <taxon>eudicotyledons</taxon>
        <taxon>Gunneridae</taxon>
        <taxon>Pentapetalae</taxon>
        <taxon>rosids</taxon>
        <taxon>fabids</taxon>
        <taxon>Fabales</taxon>
        <taxon>Fabaceae</taxon>
        <taxon>Papilionoideae</taxon>
        <taxon>50 kb inversion clade</taxon>
        <taxon>NPAAA clade</taxon>
        <taxon>Hologalegina</taxon>
        <taxon>IRL clade</taxon>
        <taxon>Cicereae</taxon>
        <taxon>Cicer</taxon>
    </lineage>
</organism>
<keyword evidence="8 11" id="KW-0505">Motor protein</keyword>
<evidence type="ECO:0000256" key="7">
    <source>
        <dbReference type="ARBA" id="ARBA00023054"/>
    </source>
</evidence>
<dbReference type="Pfam" id="PF21989">
    <property type="entry name" value="RA_2"/>
    <property type="match status" value="1"/>
</dbReference>
<dbReference type="GO" id="GO:0003777">
    <property type="term" value="F:microtubule motor activity"/>
    <property type="evidence" value="ECO:0007669"/>
    <property type="project" value="InterPro"/>
</dbReference>